<reference evidence="2" key="1">
    <citation type="submission" date="2021-01" db="EMBL/GenBank/DDBJ databases">
        <title>Fulvivirga kasyanovii gen. nov., sp nov., a novel member of the phylum Bacteroidetes isolated from seawater in a mussel farm.</title>
        <authorList>
            <person name="Zhao L.-H."/>
            <person name="Wang Z.-J."/>
        </authorList>
    </citation>
    <scope>NUCLEOTIDE SEQUENCE</scope>
    <source>
        <strain evidence="2">29W222</strain>
    </source>
</reference>
<dbReference type="PANTHER" id="PTHR33876:SF4">
    <property type="entry name" value="CHLOROPLAST PROTEIN FOR GROWTH AND FERTILITY 2"/>
    <property type="match status" value="1"/>
</dbReference>
<dbReference type="PANTHER" id="PTHR33876">
    <property type="entry name" value="UNNAMED PRODUCT"/>
    <property type="match status" value="1"/>
</dbReference>
<dbReference type="AlphaFoldDB" id="A0A937G2C9"/>
<organism evidence="2 3">
    <name type="scientific">Fulvivirga marina</name>
    <dbReference type="NCBI Taxonomy" id="2494733"/>
    <lineage>
        <taxon>Bacteria</taxon>
        <taxon>Pseudomonadati</taxon>
        <taxon>Bacteroidota</taxon>
        <taxon>Cytophagia</taxon>
        <taxon>Cytophagales</taxon>
        <taxon>Fulvivirgaceae</taxon>
        <taxon>Fulvivirga</taxon>
    </lineage>
</organism>
<feature type="transmembrane region" description="Helical" evidence="1">
    <location>
        <begin position="44"/>
        <end position="64"/>
    </location>
</feature>
<proteinExistence type="predicted"/>
<dbReference type="InterPro" id="IPR052776">
    <property type="entry name" value="Chloro_ReproSupport/MetalTrans"/>
</dbReference>
<gene>
    <name evidence="2" type="ORF">JMN32_24055</name>
</gene>
<accession>A0A937G2C9</accession>
<feature type="transmembrane region" description="Helical" evidence="1">
    <location>
        <begin position="109"/>
        <end position="129"/>
    </location>
</feature>
<dbReference type="EMBL" id="JAEUGD010000066">
    <property type="protein sequence ID" value="MBL6449407.1"/>
    <property type="molecule type" value="Genomic_DNA"/>
</dbReference>
<feature type="transmembrane region" description="Helical" evidence="1">
    <location>
        <begin position="69"/>
        <end position="89"/>
    </location>
</feature>
<comment type="caution">
    <text evidence="2">The sequence shown here is derived from an EMBL/GenBank/DDBJ whole genome shotgun (WGS) entry which is preliminary data.</text>
</comment>
<evidence type="ECO:0000256" key="1">
    <source>
        <dbReference type="SAM" id="Phobius"/>
    </source>
</evidence>
<evidence type="ECO:0000313" key="3">
    <source>
        <dbReference type="Proteomes" id="UP000614216"/>
    </source>
</evidence>
<keyword evidence="1" id="KW-0812">Transmembrane</keyword>
<name>A0A937G2C9_9BACT</name>
<keyword evidence="1" id="KW-0472">Membrane</keyword>
<feature type="transmembrane region" description="Helical" evidence="1">
    <location>
        <begin position="141"/>
        <end position="164"/>
    </location>
</feature>
<keyword evidence="1" id="KW-1133">Transmembrane helix</keyword>
<dbReference type="RefSeq" id="WP_202858933.1">
    <property type="nucleotide sequence ID" value="NZ_JAEUGD010000066.1"/>
</dbReference>
<keyword evidence="3" id="KW-1185">Reference proteome</keyword>
<feature type="transmembrane region" description="Helical" evidence="1">
    <location>
        <begin position="176"/>
        <end position="197"/>
    </location>
</feature>
<evidence type="ECO:0000313" key="2">
    <source>
        <dbReference type="EMBL" id="MBL6449407.1"/>
    </source>
</evidence>
<protein>
    <submittedName>
        <fullName evidence="2">Urease accessory protein</fullName>
    </submittedName>
</protein>
<sequence length="205" mass="22088">MNTLLPVLFASIIGIAHAFDADHLIAVSNIVSKRDSIVLAMKDGIYWGLGHTTTIVIVGSFIILSRATFLDSGIFEAIVGATLIIMGITRLTNKNSYSRAIASFRYKHGFAYTVGLIHGLAGSGALVLLVMSEIKNAYLSIAYLIIFGIGSMLGMLIAASLFSIPFTLRMKINTVIKSIAIVTSSIICISYGGYMIYENLIQLKS</sequence>
<dbReference type="Proteomes" id="UP000614216">
    <property type="component" value="Unassembled WGS sequence"/>
</dbReference>